<dbReference type="EMBL" id="JAAQPH010000002">
    <property type="protein sequence ID" value="NIA67518.1"/>
    <property type="molecule type" value="Genomic_DNA"/>
</dbReference>
<dbReference type="InterPro" id="IPR009922">
    <property type="entry name" value="DUF1457"/>
</dbReference>
<comment type="caution">
    <text evidence="1">The sequence shown here is derived from an EMBL/GenBank/DDBJ whole genome shotgun (WGS) entry which is preliminary data.</text>
</comment>
<sequence length="191" mass="21906">MSTLPRWREAADRAKNYLASAEAAQLLETWTAAGSTTQPPRRDEMRPENFPALLPDLWLMDFEPESKQLRYRLEGEHIRARYDQSLVGRDLVDTIAPEALERVRRYFLACVEQPAICLVIGRLYHEWNQPGYGERMLLPLFSEAGSPSGLIGITICKETFADRKLAEERAKRLTCILPLDGEEPYEQNWPG</sequence>
<organism evidence="1 2">
    <name type="scientific">Pelagibius litoralis</name>
    <dbReference type="NCBI Taxonomy" id="374515"/>
    <lineage>
        <taxon>Bacteria</taxon>
        <taxon>Pseudomonadati</taxon>
        <taxon>Pseudomonadota</taxon>
        <taxon>Alphaproteobacteria</taxon>
        <taxon>Rhodospirillales</taxon>
        <taxon>Rhodovibrionaceae</taxon>
        <taxon>Pelagibius</taxon>
    </lineage>
</organism>
<name>A0A967EWN2_9PROT</name>
<dbReference type="Proteomes" id="UP000761264">
    <property type="component" value="Unassembled WGS sequence"/>
</dbReference>
<protein>
    <submittedName>
        <fullName evidence="1">PAS domain-containing protein</fullName>
    </submittedName>
</protein>
<evidence type="ECO:0000313" key="1">
    <source>
        <dbReference type="EMBL" id="NIA67518.1"/>
    </source>
</evidence>
<gene>
    <name evidence="1" type="ORF">HBA54_02830</name>
</gene>
<dbReference type="AlphaFoldDB" id="A0A967EWN2"/>
<dbReference type="RefSeq" id="WP_167221162.1">
    <property type="nucleotide sequence ID" value="NZ_JAAQPH010000002.1"/>
</dbReference>
<proteinExistence type="predicted"/>
<keyword evidence="2" id="KW-1185">Reference proteome</keyword>
<reference evidence="1" key="1">
    <citation type="submission" date="2020-03" db="EMBL/GenBank/DDBJ databases">
        <title>Genome of Pelagibius litoralis DSM 21314T.</title>
        <authorList>
            <person name="Wang G."/>
        </authorList>
    </citation>
    <scope>NUCLEOTIDE SEQUENCE</scope>
    <source>
        <strain evidence="1">DSM 21314</strain>
    </source>
</reference>
<accession>A0A967EWN2</accession>
<dbReference type="Pfam" id="PF07310">
    <property type="entry name" value="PAS_5"/>
    <property type="match status" value="1"/>
</dbReference>
<evidence type="ECO:0000313" key="2">
    <source>
        <dbReference type="Proteomes" id="UP000761264"/>
    </source>
</evidence>